<keyword evidence="1" id="KW-0732">Signal</keyword>
<dbReference type="SUPFAM" id="SSF56935">
    <property type="entry name" value="Porins"/>
    <property type="match status" value="1"/>
</dbReference>
<dbReference type="InterPro" id="IPR041700">
    <property type="entry name" value="OMP_b-brl_3"/>
</dbReference>
<dbReference type="Proteomes" id="UP000244677">
    <property type="component" value="Chromosome"/>
</dbReference>
<reference evidence="3 4" key="1">
    <citation type="submission" date="2017-04" db="EMBL/GenBank/DDBJ databases">
        <title>Complete genome sequence of Flavobacterium kingsejong AJ004.</title>
        <authorList>
            <person name="Lee P.C."/>
        </authorList>
    </citation>
    <scope>NUCLEOTIDE SEQUENCE [LARGE SCALE GENOMIC DNA]</scope>
    <source>
        <strain evidence="3 4">AJ004</strain>
    </source>
</reference>
<dbReference type="AlphaFoldDB" id="A0A2S1LT87"/>
<feature type="chain" id="PRO_5015763863" description="Outer membrane protein beta-barrel domain-containing protein" evidence="1">
    <location>
        <begin position="33"/>
        <end position="715"/>
    </location>
</feature>
<evidence type="ECO:0000313" key="4">
    <source>
        <dbReference type="Proteomes" id="UP000244677"/>
    </source>
</evidence>
<name>A0A2S1LT87_9FLAO</name>
<keyword evidence="4" id="KW-1185">Reference proteome</keyword>
<protein>
    <recommendedName>
        <fullName evidence="2">Outer membrane protein beta-barrel domain-containing protein</fullName>
    </recommendedName>
</protein>
<evidence type="ECO:0000256" key="1">
    <source>
        <dbReference type="SAM" id="SignalP"/>
    </source>
</evidence>
<feature type="signal peptide" evidence="1">
    <location>
        <begin position="1"/>
        <end position="32"/>
    </location>
</feature>
<sequence>MAQYQYINRNYPLMIKKYSILLLLATTWSSMAQETTVTDSIPAKENQLDEVHVEKKKPTYTTKNGVIKVDIANSIYNSIPNPLDVLRKLPNVIVSADGEGITIMGRGTPLIYLDNQKIGMNELNALVTDDIKSIEIISNPSSKYEADGRAVVLITRKIGRREGFTTTVAETVSFKRFYSNYLNLNSSLQKGRFEVKANLSYNQSKPWEGNASNFTIAEKDLQSGYDVHAKTFKPELNSGVGVVYKINDTDYFSFTANNQYIEDHSTIYANSALIQEANATRVATDSDTRAYRNFLNAFLNYQKKFKEKEAQLFTGFQYSGLNRKGNYDVYNTYNDAAPLYSQFRKQHFILDAFSGRIDYEQLIGKGIKWEIGVLYGITTARSVFNVNDYEQQATTHSNYRHQEQQAAAYTQLSGTFHKMSYRLGARMEDMKVRGHFKDDSAPPIRKQLDNFFPKVQLDFPVDSTQTISLNYARSIERPEYASLTQVTAYINPYYAFSQNSNLNPAFTSEVTLNYQRNDKSIKLTYYDRRGSMYYGYDYDAAKTLLTSLPLNFKKETGYTLEFTMPFTHNSWNSINIVSVLWNRVEDPSVAPRKSNPFLYLYSSQMFTLPHDFTIAVSGWAIGKRTETFFNVEPLWCMDLSVSKKLGKSWQCTISCNDIWESMAYKQDMQLYPVAIQTTYFTNVHEFALNLRYTFGKVKASAYTEKVVDENTNRIR</sequence>
<feature type="domain" description="Outer membrane protein beta-barrel" evidence="2">
    <location>
        <begin position="303"/>
        <end position="692"/>
    </location>
</feature>
<gene>
    <name evidence="3" type="ORF">FK004_17870</name>
</gene>
<evidence type="ECO:0000259" key="2">
    <source>
        <dbReference type="Pfam" id="PF14905"/>
    </source>
</evidence>
<dbReference type="KEGG" id="fki:FK004_17870"/>
<dbReference type="Pfam" id="PF14905">
    <property type="entry name" value="OMP_b-brl_3"/>
    <property type="match status" value="1"/>
</dbReference>
<organism evidence="3 4">
    <name type="scientific">Flavobacterium kingsejongi</name>
    <dbReference type="NCBI Taxonomy" id="1678728"/>
    <lineage>
        <taxon>Bacteria</taxon>
        <taxon>Pseudomonadati</taxon>
        <taxon>Bacteroidota</taxon>
        <taxon>Flavobacteriia</taxon>
        <taxon>Flavobacteriales</taxon>
        <taxon>Flavobacteriaceae</taxon>
        <taxon>Flavobacterium</taxon>
    </lineage>
</organism>
<evidence type="ECO:0000313" key="3">
    <source>
        <dbReference type="EMBL" id="AWG26967.1"/>
    </source>
</evidence>
<accession>A0A2S1LT87</accession>
<proteinExistence type="predicted"/>
<dbReference type="EMBL" id="CP020919">
    <property type="protein sequence ID" value="AWG26967.1"/>
    <property type="molecule type" value="Genomic_DNA"/>
</dbReference>